<protein>
    <submittedName>
        <fullName evidence="2">Aldo kereductase</fullName>
    </submittedName>
</protein>
<dbReference type="AlphaFoldDB" id="A0A8H7I5L0"/>
<dbReference type="Pfam" id="PF00248">
    <property type="entry name" value="Aldo_ket_red"/>
    <property type="match status" value="1"/>
</dbReference>
<dbReference type="PANTHER" id="PTHR43147:SF2">
    <property type="entry name" value="NADP-DEPENDENT OXIDOREDUCTASE DOMAIN-CONTAINING PROTEIN"/>
    <property type="match status" value="1"/>
</dbReference>
<dbReference type="Gene3D" id="3.20.20.100">
    <property type="entry name" value="NADP-dependent oxidoreductase domain"/>
    <property type="match status" value="1"/>
</dbReference>
<evidence type="ECO:0000313" key="2">
    <source>
        <dbReference type="EMBL" id="KAF8750083.1"/>
    </source>
</evidence>
<dbReference type="InterPro" id="IPR023210">
    <property type="entry name" value="NADP_OxRdtase_dom"/>
</dbReference>
<dbReference type="Proteomes" id="UP000614334">
    <property type="component" value="Unassembled WGS sequence"/>
</dbReference>
<gene>
    <name evidence="2" type="ORF">RHS01_09531</name>
</gene>
<comment type="caution">
    <text evidence="2">The sequence shown here is derived from an EMBL/GenBank/DDBJ whole genome shotgun (WGS) entry which is preliminary data.</text>
</comment>
<dbReference type="SUPFAM" id="SSF51430">
    <property type="entry name" value="NAD(P)-linked oxidoreductase"/>
    <property type="match status" value="1"/>
</dbReference>
<dbReference type="InterPro" id="IPR036812">
    <property type="entry name" value="NAD(P)_OxRdtase_dom_sf"/>
</dbReference>
<dbReference type="PANTHER" id="PTHR43147">
    <property type="entry name" value="PROTEIN TAS"/>
    <property type="match status" value="1"/>
</dbReference>
<evidence type="ECO:0000259" key="1">
    <source>
        <dbReference type="Pfam" id="PF00248"/>
    </source>
</evidence>
<name>A0A8H7I5L0_9AGAM</name>
<proteinExistence type="predicted"/>
<feature type="domain" description="NADP-dependent oxidoreductase" evidence="1">
    <location>
        <begin position="112"/>
        <end position="297"/>
    </location>
</feature>
<reference evidence="2" key="1">
    <citation type="submission" date="2020-09" db="EMBL/GenBank/DDBJ databases">
        <title>Comparative genome analyses of four rice-infecting Rhizoctonia solani isolates reveal extensive enrichment of homogalacturonan modification genes.</title>
        <authorList>
            <person name="Lee D.-Y."/>
            <person name="Jeon J."/>
            <person name="Kim K.-T."/>
            <person name="Cheong K."/>
            <person name="Song H."/>
            <person name="Choi G."/>
            <person name="Ko J."/>
            <person name="Opiyo S.O."/>
            <person name="Zuo S."/>
            <person name="Madhav S."/>
            <person name="Lee Y.-H."/>
            <person name="Wang G.-L."/>
        </authorList>
    </citation>
    <scope>NUCLEOTIDE SEQUENCE</scope>
    <source>
        <strain evidence="2">AG1-IA B2</strain>
    </source>
</reference>
<evidence type="ECO:0000313" key="3">
    <source>
        <dbReference type="Proteomes" id="UP000614334"/>
    </source>
</evidence>
<sequence length="317" mass="35553">MIPFLLTGALVAWDAVSVRRGDALWHTVRTYLRHAAVRPCLIPAHHPIPPSNSTLPHSYSLPPPFFFSLFRPIFAHSIFFSFFSPYFKLIQPLSPIVPCPSLAHPETQPPPQFHWQNYDDKAYLDALDHLRDMRSEGTITAIGLCNFDSIRTDEICTHLGKGVVVSNQVQFSLIDVRPLHGMADVCDRHGLKLLTYGSLCGGFLADKWLGAPEPDAYRETMTPSQRKSLLRVLRNIGDRHGGVSIANVSTRWVLEHSFVGAVIIGARLGVSEHTRDNQNAFTFRLTEEDFREIDGVLKDSKGHQLIQTIGDCGSEYR</sequence>
<dbReference type="EMBL" id="JACYCF010000022">
    <property type="protein sequence ID" value="KAF8750083.1"/>
    <property type="molecule type" value="Genomic_DNA"/>
</dbReference>
<organism evidence="2 3">
    <name type="scientific">Rhizoctonia solani</name>
    <dbReference type="NCBI Taxonomy" id="456999"/>
    <lineage>
        <taxon>Eukaryota</taxon>
        <taxon>Fungi</taxon>
        <taxon>Dikarya</taxon>
        <taxon>Basidiomycota</taxon>
        <taxon>Agaricomycotina</taxon>
        <taxon>Agaricomycetes</taxon>
        <taxon>Cantharellales</taxon>
        <taxon>Ceratobasidiaceae</taxon>
        <taxon>Rhizoctonia</taxon>
    </lineage>
</organism>
<accession>A0A8H7I5L0</accession>